<feature type="transmembrane region" description="Helical" evidence="8">
    <location>
        <begin position="166"/>
        <end position="187"/>
    </location>
</feature>
<feature type="transmembrane region" description="Helical" evidence="8">
    <location>
        <begin position="219"/>
        <end position="236"/>
    </location>
</feature>
<evidence type="ECO:0000256" key="7">
    <source>
        <dbReference type="ARBA" id="ARBA00023136"/>
    </source>
</evidence>
<keyword evidence="3" id="KW-0813">Transport</keyword>
<reference evidence="9" key="1">
    <citation type="submission" date="2020-10" db="EMBL/GenBank/DDBJ databases">
        <authorList>
            <person name="Gilroy R."/>
        </authorList>
    </citation>
    <scope>NUCLEOTIDE SEQUENCE</scope>
    <source>
        <strain evidence="9">ChiHjej12B11-29160</strain>
    </source>
</reference>
<dbReference type="InterPro" id="IPR011606">
    <property type="entry name" value="Brnchd-chn_aa_trnsp_permease"/>
</dbReference>
<evidence type="ECO:0000256" key="6">
    <source>
        <dbReference type="ARBA" id="ARBA00022989"/>
    </source>
</evidence>
<dbReference type="AlphaFoldDB" id="A0A9D1I0K8"/>
<proteinExistence type="inferred from homology"/>
<accession>A0A9D1I0K8</accession>
<organism evidence="9 10">
    <name type="scientific">Candidatus Coprovicinus avistercoris</name>
    <dbReference type="NCBI Taxonomy" id="2840754"/>
    <lineage>
        <taxon>Bacteria</taxon>
        <taxon>Bacillati</taxon>
        <taxon>Actinomycetota</taxon>
        <taxon>Coriobacteriia</taxon>
        <taxon>Coriobacteriales</taxon>
        <taxon>Coriobacteriaceae</taxon>
        <taxon>Coriobacteriaceae incertae sedis</taxon>
        <taxon>Candidatus Coprovicinus</taxon>
    </lineage>
</organism>
<evidence type="ECO:0000256" key="1">
    <source>
        <dbReference type="ARBA" id="ARBA00004651"/>
    </source>
</evidence>
<keyword evidence="6 8" id="KW-1133">Transmembrane helix</keyword>
<dbReference type="PANTHER" id="PTHR34979:SF1">
    <property type="entry name" value="INNER MEMBRANE PROTEIN YGAZ"/>
    <property type="match status" value="1"/>
</dbReference>
<evidence type="ECO:0000256" key="4">
    <source>
        <dbReference type="ARBA" id="ARBA00022475"/>
    </source>
</evidence>
<feature type="transmembrane region" description="Helical" evidence="8">
    <location>
        <begin position="55"/>
        <end position="75"/>
    </location>
</feature>
<evidence type="ECO:0000256" key="8">
    <source>
        <dbReference type="SAM" id="Phobius"/>
    </source>
</evidence>
<evidence type="ECO:0000256" key="5">
    <source>
        <dbReference type="ARBA" id="ARBA00022692"/>
    </source>
</evidence>
<comment type="caution">
    <text evidence="9">The sequence shown here is derived from an EMBL/GenBank/DDBJ whole genome shotgun (WGS) entry which is preliminary data.</text>
</comment>
<dbReference type="EMBL" id="DVMQ01000018">
    <property type="protein sequence ID" value="HIU24690.1"/>
    <property type="molecule type" value="Genomic_DNA"/>
</dbReference>
<comment type="similarity">
    <text evidence="2">Belongs to the AzlC family.</text>
</comment>
<keyword evidence="5 8" id="KW-0812">Transmembrane</keyword>
<reference evidence="9" key="2">
    <citation type="journal article" date="2021" name="PeerJ">
        <title>Extensive microbial diversity within the chicken gut microbiome revealed by metagenomics and culture.</title>
        <authorList>
            <person name="Gilroy R."/>
            <person name="Ravi A."/>
            <person name="Getino M."/>
            <person name="Pursley I."/>
            <person name="Horton D.L."/>
            <person name="Alikhan N.F."/>
            <person name="Baker D."/>
            <person name="Gharbi K."/>
            <person name="Hall N."/>
            <person name="Watson M."/>
            <person name="Adriaenssens E.M."/>
            <person name="Foster-Nyarko E."/>
            <person name="Jarju S."/>
            <person name="Secka A."/>
            <person name="Antonio M."/>
            <person name="Oren A."/>
            <person name="Chaudhuri R.R."/>
            <person name="La Ragione R."/>
            <person name="Hildebrand F."/>
            <person name="Pallen M.J."/>
        </authorList>
    </citation>
    <scope>NUCLEOTIDE SEQUENCE</scope>
    <source>
        <strain evidence="9">ChiHjej12B11-29160</strain>
    </source>
</reference>
<evidence type="ECO:0000256" key="2">
    <source>
        <dbReference type="ARBA" id="ARBA00010735"/>
    </source>
</evidence>
<dbReference type="GO" id="GO:0005886">
    <property type="term" value="C:plasma membrane"/>
    <property type="evidence" value="ECO:0007669"/>
    <property type="project" value="UniProtKB-SubCell"/>
</dbReference>
<dbReference type="PANTHER" id="PTHR34979">
    <property type="entry name" value="INNER MEMBRANE PROTEIN YGAZ"/>
    <property type="match status" value="1"/>
</dbReference>
<feature type="transmembrane region" description="Helical" evidence="8">
    <location>
        <begin position="22"/>
        <end position="43"/>
    </location>
</feature>
<keyword evidence="4" id="KW-1003">Cell membrane</keyword>
<dbReference type="GO" id="GO:1903785">
    <property type="term" value="P:L-valine transmembrane transport"/>
    <property type="evidence" value="ECO:0007669"/>
    <property type="project" value="TreeGrafter"/>
</dbReference>
<evidence type="ECO:0000313" key="9">
    <source>
        <dbReference type="EMBL" id="HIU24690.1"/>
    </source>
</evidence>
<comment type="subcellular location">
    <subcellularLocation>
        <location evidence="1">Cell membrane</location>
        <topology evidence="1">Multi-pass membrane protein</topology>
    </subcellularLocation>
</comment>
<dbReference type="Pfam" id="PF03591">
    <property type="entry name" value="AzlC"/>
    <property type="match status" value="1"/>
</dbReference>
<evidence type="ECO:0000313" key="10">
    <source>
        <dbReference type="Proteomes" id="UP000824078"/>
    </source>
</evidence>
<sequence>MSNQDSVQETKKGVLRRAFVCAFPYTLPICAGFLFLGISYGFLMGIRGFPFFYPMLMALFIFAGSMEFVTVNLLLAPFNPLAAFLLALIVNARHLFYGIVMLDRFRGLGLKRLYLIFGMCDESFAINSTVEPPEDVDRGWFMFFVTLLNQLWWVSGATLGGILGNIVTFDTTGLDFVLTALFIVLFLEQWLATHDHVPAVVGVALALICLVLFGPDNFMIPAMLVMVVAFFIMWRFEVPLSFRKQKRGARS</sequence>
<gene>
    <name evidence="9" type="ORF">IAD17_07190</name>
</gene>
<feature type="transmembrane region" description="Helical" evidence="8">
    <location>
        <begin position="81"/>
        <end position="102"/>
    </location>
</feature>
<name>A0A9D1I0K8_9ACTN</name>
<protein>
    <submittedName>
        <fullName evidence="9">AzlC family ABC transporter permease</fullName>
    </submittedName>
</protein>
<keyword evidence="7 8" id="KW-0472">Membrane</keyword>
<evidence type="ECO:0000256" key="3">
    <source>
        <dbReference type="ARBA" id="ARBA00022448"/>
    </source>
</evidence>
<dbReference type="Proteomes" id="UP000824078">
    <property type="component" value="Unassembled WGS sequence"/>
</dbReference>